<comment type="caution">
    <text evidence="1">The sequence shown here is derived from an EMBL/GenBank/DDBJ whole genome shotgun (WGS) entry which is preliminary data.</text>
</comment>
<keyword evidence="2" id="KW-1185">Reference proteome</keyword>
<sequence length="164" mass="19688">MEELEFKYRLIESSKKLIEFTETLVFNSISKNIEYLIELNSRMVSNHLNSSELEKLKEINILKDKPQSIEQVISVLYNSGLVPLWINSEVYRSTNHKTIIRLICSRRFRIEEDLNSLVNKFPPFHIVVPLPPWGKEGVKFNVNWRHQYLKRKWYALIWKLKNRK</sequence>
<dbReference type="Proteomes" id="UP000607435">
    <property type="component" value="Unassembled WGS sequence"/>
</dbReference>
<evidence type="ECO:0000313" key="2">
    <source>
        <dbReference type="Proteomes" id="UP000607435"/>
    </source>
</evidence>
<reference evidence="1 2" key="1">
    <citation type="submission" date="2020-08" db="EMBL/GenBank/DDBJ databases">
        <title>Winogradskyella ouciana sp. nov., isolated from the hadal seawater of the Mariana Trench.</title>
        <authorList>
            <person name="He X."/>
        </authorList>
    </citation>
    <scope>NUCLEOTIDE SEQUENCE [LARGE SCALE GENOMIC DNA]</scope>
    <source>
        <strain evidence="1 2">KCTC 22026</strain>
    </source>
</reference>
<organism evidence="1 2">
    <name type="scientific">Winogradskyella echinorum</name>
    <dbReference type="NCBI Taxonomy" id="538189"/>
    <lineage>
        <taxon>Bacteria</taxon>
        <taxon>Pseudomonadati</taxon>
        <taxon>Bacteroidota</taxon>
        <taxon>Flavobacteriia</taxon>
        <taxon>Flavobacteriales</taxon>
        <taxon>Flavobacteriaceae</taxon>
        <taxon>Winogradskyella</taxon>
    </lineage>
</organism>
<accession>A0ABR6XY88</accession>
<protein>
    <submittedName>
        <fullName evidence="1">Uncharacterized protein</fullName>
    </submittedName>
</protein>
<gene>
    <name evidence="1" type="ORF">H6H04_03555</name>
</gene>
<proteinExistence type="predicted"/>
<name>A0ABR6XY88_9FLAO</name>
<dbReference type="RefSeq" id="WP_186844556.1">
    <property type="nucleotide sequence ID" value="NZ_JACOME010000001.1"/>
</dbReference>
<evidence type="ECO:0000313" key="1">
    <source>
        <dbReference type="EMBL" id="MBC3845446.1"/>
    </source>
</evidence>
<dbReference type="EMBL" id="JACOME010000001">
    <property type="protein sequence ID" value="MBC3845446.1"/>
    <property type="molecule type" value="Genomic_DNA"/>
</dbReference>